<dbReference type="AlphaFoldDB" id="A0A0U2ZIA7"/>
<dbReference type="GO" id="GO:0044281">
    <property type="term" value="P:small molecule metabolic process"/>
    <property type="evidence" value="ECO:0007669"/>
    <property type="project" value="UniProtKB-ARBA"/>
</dbReference>
<dbReference type="InterPro" id="IPR051400">
    <property type="entry name" value="HAD-like_hydrolase"/>
</dbReference>
<dbReference type="GO" id="GO:0016791">
    <property type="term" value="F:phosphatase activity"/>
    <property type="evidence" value="ECO:0007669"/>
    <property type="project" value="TreeGrafter"/>
</dbReference>
<sequence length="218" mass="25849">MLFDLDDTLLDREQAIEKLFLVLLEKFYENIKHTNKNEMLRRFKEYDKKNYGINDKTRVLEPFFNEFPTKRIVSQYDMQDFWNTNLPLCFSVDETILDFLSSLKEQYQLAIITNGSTERQYAKISNTNLNNYFEEVFISEEVGFTKPDRRIFEVALNKLNIQPEHVLFIGDDLEKDIEGCQNANIKGIWFNSLSLENHTDIKPYAEIKSLKELLNYLS</sequence>
<dbReference type="SFLD" id="SFLDG01129">
    <property type="entry name" value="C1.5:_HAD__Beta-PGM__Phosphata"/>
    <property type="match status" value="1"/>
</dbReference>
<dbReference type="InterPro" id="IPR006439">
    <property type="entry name" value="HAD-SF_hydro_IA"/>
</dbReference>
<dbReference type="InterPro" id="IPR041492">
    <property type="entry name" value="HAD_2"/>
</dbReference>
<dbReference type="NCBIfam" id="TIGR01509">
    <property type="entry name" value="HAD-SF-IA-v3"/>
    <property type="match status" value="1"/>
</dbReference>
<dbReference type="Pfam" id="PF13419">
    <property type="entry name" value="HAD_2"/>
    <property type="match status" value="1"/>
</dbReference>
<reference evidence="5" key="1">
    <citation type="submission" date="2016-01" db="EMBL/GenBank/DDBJ databases">
        <title>Complete genome of Planococcus rifietoensis type strain M8.</title>
        <authorList>
            <person name="See-Too W.S."/>
        </authorList>
    </citation>
    <scope>NUCLEOTIDE SEQUENCE [LARGE SCALE GENOMIC DNA]</scope>
    <source>
        <strain evidence="5">M8</strain>
    </source>
</reference>
<dbReference type="CDD" id="cd04305">
    <property type="entry name" value="HAD_Neu5Ac-Pase_like"/>
    <property type="match status" value="1"/>
</dbReference>
<dbReference type="SUPFAM" id="SSF56784">
    <property type="entry name" value="HAD-like"/>
    <property type="match status" value="1"/>
</dbReference>
<dbReference type="SFLD" id="SFLDS00003">
    <property type="entry name" value="Haloacid_Dehalogenase"/>
    <property type="match status" value="1"/>
</dbReference>
<dbReference type="Gene3D" id="3.40.50.1000">
    <property type="entry name" value="HAD superfamily/HAD-like"/>
    <property type="match status" value="1"/>
</dbReference>
<evidence type="ECO:0000256" key="4">
    <source>
        <dbReference type="ARBA" id="ARBA00022842"/>
    </source>
</evidence>
<gene>
    <name evidence="5" type="ORF">AUC31_02030</name>
</gene>
<keyword evidence="4" id="KW-0460">Magnesium</keyword>
<dbReference type="InterPro" id="IPR023214">
    <property type="entry name" value="HAD_sf"/>
</dbReference>
<evidence type="ECO:0000256" key="3">
    <source>
        <dbReference type="ARBA" id="ARBA00022801"/>
    </source>
</evidence>
<accession>A0A0U2ZIA7</accession>
<dbReference type="PRINTS" id="PR00413">
    <property type="entry name" value="HADHALOGNASE"/>
</dbReference>
<dbReference type="KEGG" id="prt:AUC31_02030"/>
<keyword evidence="3" id="KW-0378">Hydrolase</keyword>
<dbReference type="OrthoDB" id="9802350at2"/>
<evidence type="ECO:0000313" key="5">
    <source>
        <dbReference type="EMBL" id="ALS76949.1"/>
    </source>
</evidence>
<organism evidence="5 6">
    <name type="scientific">Planococcus rifietoensis</name>
    <dbReference type="NCBI Taxonomy" id="200991"/>
    <lineage>
        <taxon>Bacteria</taxon>
        <taxon>Bacillati</taxon>
        <taxon>Bacillota</taxon>
        <taxon>Bacilli</taxon>
        <taxon>Bacillales</taxon>
        <taxon>Caryophanaceae</taxon>
        <taxon>Planococcus</taxon>
    </lineage>
</organism>
<evidence type="ECO:0000256" key="2">
    <source>
        <dbReference type="ARBA" id="ARBA00022723"/>
    </source>
</evidence>
<dbReference type="PANTHER" id="PTHR46470:SF2">
    <property type="entry name" value="GLYCERALDEHYDE 3-PHOSPHATE PHOSPHATASE"/>
    <property type="match status" value="1"/>
</dbReference>
<evidence type="ECO:0000256" key="1">
    <source>
        <dbReference type="ARBA" id="ARBA00001946"/>
    </source>
</evidence>
<evidence type="ECO:0000313" key="6">
    <source>
        <dbReference type="Proteomes" id="UP000067683"/>
    </source>
</evidence>
<dbReference type="Proteomes" id="UP000067683">
    <property type="component" value="Chromosome"/>
</dbReference>
<protein>
    <submittedName>
        <fullName evidence="5">2-haloalkanoic acid dehalogenase</fullName>
    </submittedName>
</protein>
<dbReference type="GO" id="GO:0046872">
    <property type="term" value="F:metal ion binding"/>
    <property type="evidence" value="ECO:0007669"/>
    <property type="project" value="UniProtKB-KW"/>
</dbReference>
<keyword evidence="6" id="KW-1185">Reference proteome</keyword>
<dbReference type="PANTHER" id="PTHR46470">
    <property type="entry name" value="N-ACYLNEURAMINATE-9-PHOSPHATASE"/>
    <property type="match status" value="1"/>
</dbReference>
<keyword evidence="2" id="KW-0479">Metal-binding</keyword>
<name>A0A0U2ZIA7_9BACL</name>
<dbReference type="STRING" id="200991.AUC31_02030"/>
<comment type="cofactor">
    <cofactor evidence="1">
        <name>Mg(2+)</name>
        <dbReference type="ChEBI" id="CHEBI:18420"/>
    </cofactor>
</comment>
<dbReference type="InterPro" id="IPR036412">
    <property type="entry name" value="HAD-like_sf"/>
</dbReference>
<dbReference type="NCBIfam" id="TIGR01549">
    <property type="entry name" value="HAD-SF-IA-v1"/>
    <property type="match status" value="1"/>
</dbReference>
<dbReference type="EMBL" id="CP013659">
    <property type="protein sequence ID" value="ALS76949.1"/>
    <property type="molecule type" value="Genomic_DNA"/>
</dbReference>
<dbReference type="Gene3D" id="1.20.120.710">
    <property type="entry name" value="Haloacid dehalogenase hydrolase-like domain"/>
    <property type="match status" value="1"/>
</dbReference>
<proteinExistence type="predicted"/>